<keyword evidence="8" id="KW-1185">Reference proteome</keyword>
<dbReference type="InterPro" id="IPR001763">
    <property type="entry name" value="Rhodanese-like_dom"/>
</dbReference>
<comment type="similarity">
    <text evidence="1">Belongs to the protein-tyrosine phosphatase family. Non-receptor class subfamily.</text>
</comment>
<accession>C8VB81</accession>
<dbReference type="InterPro" id="IPR003595">
    <property type="entry name" value="Tyr_Pase_cat"/>
</dbReference>
<dbReference type="PANTHER" id="PTHR19134">
    <property type="entry name" value="RECEPTOR-TYPE TYROSINE-PROTEIN PHOSPHATASE"/>
    <property type="match status" value="1"/>
</dbReference>
<evidence type="ECO:0000313" key="7">
    <source>
        <dbReference type="EMBL" id="CBF79325.1"/>
    </source>
</evidence>
<sequence length="685" mass="75653">MSAMTGPRSPTSPWPQEPQSLALPGPSSPAALFPLSDSRPSFNRFSPRGTIPRGTAAELPDNYFSFNTESSNNFKGKGHFSHALPNHSPEGRYISEKDLTDQQPPSIGTGSGKTACIPDPAVYRLSLNRQAGDSTSSGTTKFVSPPVLGSSVRGNIKGALNLCIPTTLLKRPSFDTKKLANTFANEADRKNFGRWRQCRYIIVYDAATSNMKDAAPLVNVVKKFTAEGWNGDGMILMGGFKAFSARFPELTQQPQQQHQPALDARSKKTSSMHIDLPQSAPVAGGCNIPESSNAAIPFFGNIRQHMDLLGGVGQIPLKHSEHLPAPQRQSLPPWLREVSDPADQGRLAASRFFDIEKTELERMKQAFSYDQDNNAGSDRPSSPRYRVAGIEKGAKNRYNDIYPYDHSRVKLHDIPNGGCDYVNASYLKAEYSNQHYIATQAPMPDTFNDFWRVIWEQDIRLVVSLTAEVERGQVKCHPYWKTGTYGQFHVNNFSKKYVPMVPTDSQTVDSVVERSSTDSSDNPTLIVRHFGLSHSGFPFEPLREVTQIQYADWPDFGTTSQPRHLLSLIEQCDKVRNVAAKAAPGNPNRPVLVHCSAGCGRTGTFCTVDSVLDVLKRQRAQPGGQHDGRPFDQLLGGGQLDLVAKTLSDFRTQRPSVVQNLSQFVLCYESILEWAVAQMPRESPG</sequence>
<evidence type="ECO:0000313" key="8">
    <source>
        <dbReference type="Proteomes" id="UP000000560"/>
    </source>
</evidence>
<gene>
    <name evidence="7" type="primary">ptpA</name>
    <name evidence="7" type="ORF">ANIA_06982</name>
</gene>
<reference evidence="8" key="2">
    <citation type="journal article" date="2009" name="Fungal Genet. Biol.">
        <title>The 2008 update of the Aspergillus nidulans genome annotation: a community effort.</title>
        <authorList>
            <person name="Wortman J.R."/>
            <person name="Gilsenan J.M."/>
            <person name="Joardar V."/>
            <person name="Deegan J."/>
            <person name="Clutterbuck J."/>
            <person name="Andersen M.R."/>
            <person name="Archer D."/>
            <person name="Bencina M."/>
            <person name="Braus G."/>
            <person name="Coutinho P."/>
            <person name="von Dohren H."/>
            <person name="Doonan J."/>
            <person name="Driessen A.J."/>
            <person name="Durek P."/>
            <person name="Espeso E."/>
            <person name="Fekete E."/>
            <person name="Flipphi M."/>
            <person name="Estrada C.G."/>
            <person name="Geysens S."/>
            <person name="Goldman G."/>
            <person name="de Groot P.W."/>
            <person name="Hansen K."/>
            <person name="Harris S.D."/>
            <person name="Heinekamp T."/>
            <person name="Helmstaedt K."/>
            <person name="Henrissat B."/>
            <person name="Hofmann G."/>
            <person name="Homan T."/>
            <person name="Horio T."/>
            <person name="Horiuchi H."/>
            <person name="James S."/>
            <person name="Jones M."/>
            <person name="Karaffa L."/>
            <person name="Karanyi Z."/>
            <person name="Kato M."/>
            <person name="Keller N."/>
            <person name="Kelly D.E."/>
            <person name="Kiel J.A."/>
            <person name="Kim J.M."/>
            <person name="van der Klei I.J."/>
            <person name="Klis F.M."/>
            <person name="Kovalchuk A."/>
            <person name="Krasevec N."/>
            <person name="Kubicek C.P."/>
            <person name="Liu B."/>
            <person name="Maccabe A."/>
            <person name="Meyer V."/>
            <person name="Mirabito P."/>
            <person name="Miskei M."/>
            <person name="Mos M."/>
            <person name="Mullins J."/>
            <person name="Nelson D.R."/>
            <person name="Nielsen J."/>
            <person name="Oakley B.R."/>
            <person name="Osmani S.A."/>
            <person name="Pakula T."/>
            <person name="Paszewski A."/>
            <person name="Paulsen I."/>
            <person name="Pilsyk S."/>
            <person name="Pocsi I."/>
            <person name="Punt P.J."/>
            <person name="Ram A.F."/>
            <person name="Ren Q."/>
            <person name="Robellet X."/>
            <person name="Robson G."/>
            <person name="Seiboth B."/>
            <person name="van Solingen P."/>
            <person name="Specht T."/>
            <person name="Sun J."/>
            <person name="Taheri-Talesh N."/>
            <person name="Takeshita N."/>
            <person name="Ussery D."/>
            <person name="vanKuyk P.A."/>
            <person name="Visser H."/>
            <person name="van de Vondervoort P.J."/>
            <person name="de Vries R.P."/>
            <person name="Walton J."/>
            <person name="Xiang X."/>
            <person name="Xiong Y."/>
            <person name="Zeng A.P."/>
            <person name="Brandt B.W."/>
            <person name="Cornell M.J."/>
            <person name="van den Hondel C.A."/>
            <person name="Visser J."/>
            <person name="Oliver S.G."/>
            <person name="Turner G."/>
        </authorList>
    </citation>
    <scope>GENOME REANNOTATION</scope>
    <source>
        <strain evidence="8">FGSC A4 / ATCC 38163 / CBS 112.46 / NRRL 194 / M139</strain>
    </source>
</reference>
<dbReference type="InterPro" id="IPR036873">
    <property type="entry name" value="Rhodanese-like_dom_sf"/>
</dbReference>
<reference evidence="8" key="1">
    <citation type="journal article" date="2005" name="Nature">
        <title>Sequencing of Aspergillus nidulans and comparative analysis with A. fumigatus and A. oryzae.</title>
        <authorList>
            <person name="Galagan J.E."/>
            <person name="Calvo S.E."/>
            <person name="Cuomo C."/>
            <person name="Ma L.J."/>
            <person name="Wortman J.R."/>
            <person name="Batzoglou S."/>
            <person name="Lee S.I."/>
            <person name="Basturkmen M."/>
            <person name="Spevak C.C."/>
            <person name="Clutterbuck J."/>
            <person name="Kapitonov V."/>
            <person name="Jurka J."/>
            <person name="Scazzocchio C."/>
            <person name="Farman M."/>
            <person name="Butler J."/>
            <person name="Purcell S."/>
            <person name="Harris S."/>
            <person name="Braus G.H."/>
            <person name="Draht O."/>
            <person name="Busch S."/>
            <person name="D'Enfert C."/>
            <person name="Bouchier C."/>
            <person name="Goldman G.H."/>
            <person name="Bell-Pedersen D."/>
            <person name="Griffiths-Jones S."/>
            <person name="Doonan J.H."/>
            <person name="Yu J."/>
            <person name="Vienken K."/>
            <person name="Pain A."/>
            <person name="Freitag M."/>
            <person name="Selker E.U."/>
            <person name="Archer D.B."/>
            <person name="Penalva M.A."/>
            <person name="Oakley B.R."/>
            <person name="Momany M."/>
            <person name="Tanaka T."/>
            <person name="Kumagai T."/>
            <person name="Asai K."/>
            <person name="Machida M."/>
            <person name="Nierman W.C."/>
            <person name="Denning D.W."/>
            <person name="Caddick M."/>
            <person name="Hynes M."/>
            <person name="Paoletti M."/>
            <person name="Fischer R."/>
            <person name="Miller B."/>
            <person name="Dyer P."/>
            <person name="Sachs M.S."/>
            <person name="Osmani S.A."/>
            <person name="Birren B.W."/>
        </authorList>
    </citation>
    <scope>NUCLEOTIDE SEQUENCE [LARGE SCALE GENOMIC DNA]</scope>
    <source>
        <strain evidence="8">FGSC A4 / ATCC 38163 / CBS 112.46 / NRRL 194 / M139</strain>
    </source>
</reference>
<dbReference type="Gene3D" id="3.90.190.10">
    <property type="entry name" value="Protein tyrosine phosphatase superfamily"/>
    <property type="match status" value="1"/>
</dbReference>
<dbReference type="GeneID" id="2870185"/>
<dbReference type="Proteomes" id="UP000000560">
    <property type="component" value="Chromosome IV"/>
</dbReference>
<evidence type="ECO:0000259" key="4">
    <source>
        <dbReference type="PROSITE" id="PS50055"/>
    </source>
</evidence>
<dbReference type="PROSITE" id="PS50055">
    <property type="entry name" value="TYR_PHOSPHATASE_PTP"/>
    <property type="match status" value="1"/>
</dbReference>
<dbReference type="InterPro" id="IPR000242">
    <property type="entry name" value="PTP_cat"/>
</dbReference>
<dbReference type="InterPro" id="IPR050348">
    <property type="entry name" value="Protein-Tyr_Phosphatase"/>
</dbReference>
<dbReference type="STRING" id="227321.Q5AXJ8"/>
<feature type="region of interest" description="Disordered" evidence="3">
    <location>
        <begin position="1"/>
        <end position="58"/>
    </location>
</feature>
<dbReference type="EMBL" id="BN001304">
    <property type="protein sequence ID" value="CBF79325.1"/>
    <property type="molecule type" value="Genomic_DNA"/>
</dbReference>
<dbReference type="PROSITE" id="PS50056">
    <property type="entry name" value="TYR_PHOSPHATASE_2"/>
    <property type="match status" value="1"/>
</dbReference>
<dbReference type="CDD" id="cd18533">
    <property type="entry name" value="PTP_fungal"/>
    <property type="match status" value="1"/>
</dbReference>
<dbReference type="SMART" id="SM00404">
    <property type="entry name" value="PTPc_motif"/>
    <property type="match status" value="1"/>
</dbReference>
<dbReference type="Pfam" id="PF00102">
    <property type="entry name" value="Y_phosphatase"/>
    <property type="match status" value="1"/>
</dbReference>
<dbReference type="KEGG" id="ani:ANIA_06982"/>
<dbReference type="EC" id="3.1.3.48" evidence="2"/>
<name>Q5AXJ8_EMENI</name>
<dbReference type="FunFam" id="3.90.190.10:FF:000142">
    <property type="entry name" value="Protein tyrosine phosphatase (Pyp1), putative"/>
    <property type="match status" value="1"/>
</dbReference>
<dbReference type="PROSITE" id="PS00383">
    <property type="entry name" value="TYR_PHOSPHATASE_1"/>
    <property type="match status" value="1"/>
</dbReference>
<dbReference type="Gene3D" id="3.40.250.10">
    <property type="entry name" value="Rhodanese-like domain"/>
    <property type="match status" value="1"/>
</dbReference>
<evidence type="ECO:0000256" key="2">
    <source>
        <dbReference type="ARBA" id="ARBA00013064"/>
    </source>
</evidence>
<feature type="domain" description="Rhodanese" evidence="6">
    <location>
        <begin position="153"/>
        <end position="252"/>
    </location>
</feature>
<dbReference type="SUPFAM" id="SSF52821">
    <property type="entry name" value="Rhodanese/Cell cycle control phosphatase"/>
    <property type="match status" value="1"/>
</dbReference>
<dbReference type="PROSITE" id="PS50206">
    <property type="entry name" value="RHODANESE_3"/>
    <property type="match status" value="1"/>
</dbReference>
<dbReference type="GO" id="GO:0004725">
    <property type="term" value="F:protein tyrosine phosphatase activity"/>
    <property type="evidence" value="ECO:0000318"/>
    <property type="project" value="GO_Central"/>
</dbReference>
<accession>Q5AXJ8</accession>
<proteinExistence type="inferred from homology"/>
<dbReference type="OrthoDB" id="6058203at2759"/>
<dbReference type="PANTHER" id="PTHR19134:SF561">
    <property type="entry name" value="PROTEIN TYROSINE PHOSPHATASE 36E, ISOFORM A"/>
    <property type="match status" value="1"/>
</dbReference>
<dbReference type="SUPFAM" id="SSF52799">
    <property type="entry name" value="(Phosphotyrosine protein) phosphatases II"/>
    <property type="match status" value="1"/>
</dbReference>
<dbReference type="InterPro" id="IPR016130">
    <property type="entry name" value="Tyr_Pase_AS"/>
</dbReference>
<dbReference type="RefSeq" id="XP_664586.1">
    <property type="nucleotide sequence ID" value="XM_659494.2"/>
</dbReference>
<protein>
    <recommendedName>
        <fullName evidence="2">protein-tyrosine-phosphatase</fullName>
        <ecNumber evidence="2">3.1.3.48</ecNumber>
    </recommendedName>
</protein>
<dbReference type="InterPro" id="IPR029021">
    <property type="entry name" value="Prot-tyrosine_phosphatase-like"/>
</dbReference>
<dbReference type="AlphaFoldDB" id="Q5AXJ8"/>
<organism evidence="7 8">
    <name type="scientific">Emericella nidulans (strain FGSC A4 / ATCC 38163 / CBS 112.46 / NRRL 194 / M139)</name>
    <name type="common">Aspergillus nidulans</name>
    <dbReference type="NCBI Taxonomy" id="227321"/>
    <lineage>
        <taxon>Eukaryota</taxon>
        <taxon>Fungi</taxon>
        <taxon>Dikarya</taxon>
        <taxon>Ascomycota</taxon>
        <taxon>Pezizomycotina</taxon>
        <taxon>Eurotiomycetes</taxon>
        <taxon>Eurotiomycetidae</taxon>
        <taxon>Eurotiales</taxon>
        <taxon>Aspergillaceae</taxon>
        <taxon>Aspergillus</taxon>
        <taxon>Aspergillus subgen. Nidulantes</taxon>
    </lineage>
</organism>
<evidence type="ECO:0000259" key="5">
    <source>
        <dbReference type="PROSITE" id="PS50056"/>
    </source>
</evidence>
<dbReference type="InterPro" id="IPR000387">
    <property type="entry name" value="Tyr_Pase_dom"/>
</dbReference>
<evidence type="ECO:0000256" key="3">
    <source>
        <dbReference type="SAM" id="MobiDB-lite"/>
    </source>
</evidence>
<evidence type="ECO:0000256" key="1">
    <source>
        <dbReference type="ARBA" id="ARBA00009649"/>
    </source>
</evidence>
<dbReference type="SMART" id="SM00194">
    <property type="entry name" value="PTPc"/>
    <property type="match status" value="1"/>
</dbReference>
<dbReference type="PRINTS" id="PR00700">
    <property type="entry name" value="PRTYPHPHTASE"/>
</dbReference>
<dbReference type="OMA" id="WQQDVRV"/>
<feature type="domain" description="Tyrosine-protein phosphatase" evidence="4">
    <location>
        <begin position="395"/>
        <end position="674"/>
    </location>
</feature>
<dbReference type="eggNOG" id="KOG0789">
    <property type="taxonomic scope" value="Eukaryota"/>
</dbReference>
<evidence type="ECO:0000259" key="6">
    <source>
        <dbReference type="PROSITE" id="PS50206"/>
    </source>
</evidence>
<dbReference type="HOGENOM" id="CLU_001645_11_0_1"/>
<dbReference type="InParanoid" id="Q5AXJ8"/>
<dbReference type="GO" id="GO:0007165">
    <property type="term" value="P:signal transduction"/>
    <property type="evidence" value="ECO:0000318"/>
    <property type="project" value="GO_Central"/>
</dbReference>
<feature type="domain" description="Tyrosine specific protein phosphatases" evidence="5">
    <location>
        <begin position="563"/>
        <end position="665"/>
    </location>
</feature>